<comment type="caution">
    <text evidence="2">The sequence shown here is derived from an EMBL/GenBank/DDBJ whole genome shotgun (WGS) entry which is preliminary data.</text>
</comment>
<reference evidence="2" key="1">
    <citation type="thesis" date="2021" institute="BYU ScholarsArchive" country="Provo, UT, USA">
        <title>Applications of and Algorithms for Genome Assembly and Genomic Analyses with an Emphasis on Marine Teleosts.</title>
        <authorList>
            <person name="Pickett B.D."/>
        </authorList>
    </citation>
    <scope>NUCLEOTIDE SEQUENCE</scope>
    <source>
        <strain evidence="2">HI-2016</strain>
    </source>
</reference>
<evidence type="ECO:0000313" key="3">
    <source>
        <dbReference type="Proteomes" id="UP000824540"/>
    </source>
</evidence>
<dbReference type="EMBL" id="JAFBMS010000241">
    <property type="protein sequence ID" value="KAG9332357.1"/>
    <property type="molecule type" value="Genomic_DNA"/>
</dbReference>
<dbReference type="Proteomes" id="UP000824540">
    <property type="component" value="Unassembled WGS sequence"/>
</dbReference>
<gene>
    <name evidence="2" type="ORF">JZ751_015327</name>
</gene>
<evidence type="ECO:0000313" key="2">
    <source>
        <dbReference type="EMBL" id="KAG9332357.1"/>
    </source>
</evidence>
<sequence>QARKDQYQADDTQSTLRLGRKPGDTDLVVMQKQDPVIKALYQHVSDPANQPVKDPGKSEAAQAARLFQIGEEDDRFSSVSKIRRRQALHLVKPETQPQDTEETSTRSTEQYCTIHGQDMPLMTVDAYMNEGIPKPLFMTPVERETVLQECHDDCGHRSKRSEFRGVQDSYSYSDRTAFRRKWHSYSGRTGRSSCSMTTEQAASDTGKRKCVLDCASENGKEILSAITEQQPGGVLATIDRAMPTMEGFESLCPPKKEHSWLTDEVVNARVMQLEEERL</sequence>
<feature type="region of interest" description="Disordered" evidence="1">
    <location>
        <begin position="1"/>
        <end position="24"/>
    </location>
</feature>
<organism evidence="2 3">
    <name type="scientific">Albula glossodonta</name>
    <name type="common">roundjaw bonefish</name>
    <dbReference type="NCBI Taxonomy" id="121402"/>
    <lineage>
        <taxon>Eukaryota</taxon>
        <taxon>Metazoa</taxon>
        <taxon>Chordata</taxon>
        <taxon>Craniata</taxon>
        <taxon>Vertebrata</taxon>
        <taxon>Euteleostomi</taxon>
        <taxon>Actinopterygii</taxon>
        <taxon>Neopterygii</taxon>
        <taxon>Teleostei</taxon>
        <taxon>Albuliformes</taxon>
        <taxon>Albulidae</taxon>
        <taxon>Albula</taxon>
    </lineage>
</organism>
<protein>
    <submittedName>
        <fullName evidence="2">Uncharacterized protein</fullName>
    </submittedName>
</protein>
<feature type="non-terminal residue" evidence="2">
    <location>
        <position position="278"/>
    </location>
</feature>
<dbReference type="AlphaFoldDB" id="A0A8T2N781"/>
<proteinExistence type="predicted"/>
<accession>A0A8T2N781</accession>
<keyword evidence="3" id="KW-1185">Reference proteome</keyword>
<name>A0A8T2N781_9TELE</name>
<evidence type="ECO:0000256" key="1">
    <source>
        <dbReference type="SAM" id="MobiDB-lite"/>
    </source>
</evidence>
<feature type="non-terminal residue" evidence="2">
    <location>
        <position position="1"/>
    </location>
</feature>